<evidence type="ECO:0000259" key="3">
    <source>
        <dbReference type="Pfam" id="PF13649"/>
    </source>
</evidence>
<dbReference type="Proteomes" id="UP000054893">
    <property type="component" value="Unassembled WGS sequence"/>
</dbReference>
<organism evidence="4 5">
    <name type="scientific">Caballeronia sordidicola</name>
    <name type="common">Burkholderia sordidicola</name>
    <dbReference type="NCBI Taxonomy" id="196367"/>
    <lineage>
        <taxon>Bacteria</taxon>
        <taxon>Pseudomonadati</taxon>
        <taxon>Pseudomonadota</taxon>
        <taxon>Betaproteobacteria</taxon>
        <taxon>Burkholderiales</taxon>
        <taxon>Burkholderiaceae</taxon>
        <taxon>Caballeronia</taxon>
    </lineage>
</organism>
<dbReference type="OrthoDB" id="9811589at2"/>
<gene>
    <name evidence="4" type="ORF">AWB64_00535</name>
</gene>
<dbReference type="PANTHER" id="PTHR43861">
    <property type="entry name" value="TRANS-ACONITATE 2-METHYLTRANSFERASE-RELATED"/>
    <property type="match status" value="1"/>
</dbReference>
<dbReference type="Pfam" id="PF13649">
    <property type="entry name" value="Methyltransf_25"/>
    <property type="match status" value="1"/>
</dbReference>
<protein>
    <submittedName>
        <fullName evidence="4">Methyltransferase type 12</fullName>
    </submittedName>
</protein>
<dbReference type="AlphaFoldDB" id="A0A158EZN9"/>
<name>A0A158EZN9_CABSO</name>
<reference evidence="4 5" key="1">
    <citation type="submission" date="2016-01" db="EMBL/GenBank/DDBJ databases">
        <authorList>
            <person name="Oliw E.H."/>
        </authorList>
    </citation>
    <scope>NUCLEOTIDE SEQUENCE [LARGE SCALE GENOMIC DNA]</scope>
    <source>
        <strain evidence="4">LMG 22029</strain>
    </source>
</reference>
<keyword evidence="1 4" id="KW-0489">Methyltransferase</keyword>
<dbReference type="GO" id="GO:0008168">
    <property type="term" value="F:methyltransferase activity"/>
    <property type="evidence" value="ECO:0007669"/>
    <property type="project" value="UniProtKB-KW"/>
</dbReference>
<feature type="domain" description="Methyltransferase" evidence="3">
    <location>
        <begin position="38"/>
        <end position="131"/>
    </location>
</feature>
<accession>A0A158EZN9</accession>
<dbReference type="Gene3D" id="3.40.50.150">
    <property type="entry name" value="Vaccinia Virus protein VP39"/>
    <property type="match status" value="1"/>
</dbReference>
<dbReference type="SUPFAM" id="SSF53335">
    <property type="entry name" value="S-adenosyl-L-methionine-dependent methyltransferases"/>
    <property type="match status" value="1"/>
</dbReference>
<evidence type="ECO:0000256" key="1">
    <source>
        <dbReference type="ARBA" id="ARBA00022603"/>
    </source>
</evidence>
<proteinExistence type="predicted"/>
<keyword evidence="2 4" id="KW-0808">Transferase</keyword>
<dbReference type="RefSeq" id="WP_060817031.1">
    <property type="nucleotide sequence ID" value="NZ_FCOC02000001.1"/>
</dbReference>
<dbReference type="PANTHER" id="PTHR43861:SF1">
    <property type="entry name" value="TRANS-ACONITATE 2-METHYLTRANSFERASE"/>
    <property type="match status" value="1"/>
</dbReference>
<dbReference type="EMBL" id="FCOC02000001">
    <property type="protein sequence ID" value="SAL12619.1"/>
    <property type="molecule type" value="Genomic_DNA"/>
</dbReference>
<evidence type="ECO:0000313" key="5">
    <source>
        <dbReference type="Proteomes" id="UP000054893"/>
    </source>
</evidence>
<sequence>MPSPHYTDPRLVALYDTLNPAAADTAFYLALAASKSCVIDLGCGTGLLACELAAQGARVIGIDPARAMLQVARKRPHAAQVDWIEGDAGALALLPPADLVLMTGHVAQVFIDDSAFLATLKAARHALRTGGELAFESRNPAARAWGAWTPARSLRKIAVEGAGEVEVWLDNVSEHAHSVVRFSTHYRFSASGEELISQSELRFRSQDELAALLHEAGFGKLHWFGDWDEAAVSAQSRELIVIAR</sequence>
<evidence type="ECO:0000313" key="4">
    <source>
        <dbReference type="EMBL" id="SAL12619.1"/>
    </source>
</evidence>
<evidence type="ECO:0000256" key="2">
    <source>
        <dbReference type="ARBA" id="ARBA00022679"/>
    </source>
</evidence>
<dbReference type="InterPro" id="IPR041698">
    <property type="entry name" value="Methyltransf_25"/>
</dbReference>
<dbReference type="GO" id="GO:0032259">
    <property type="term" value="P:methylation"/>
    <property type="evidence" value="ECO:0007669"/>
    <property type="project" value="UniProtKB-KW"/>
</dbReference>
<dbReference type="CDD" id="cd02440">
    <property type="entry name" value="AdoMet_MTases"/>
    <property type="match status" value="1"/>
</dbReference>
<dbReference type="InterPro" id="IPR029063">
    <property type="entry name" value="SAM-dependent_MTases_sf"/>
</dbReference>